<dbReference type="Proteomes" id="UP000034810">
    <property type="component" value="Unassembled WGS sequence"/>
</dbReference>
<accession>A0A0G1C9N6</accession>
<sequence length="80" mass="9250">MRRGTVTVKRASRFIAWLDCSFPDNPQSVVGILENIEKTHYFSADALLMIERKLEELRRQVTASRIIQDVPKRFVSTPTD</sequence>
<name>A0A0G1C9N6_9BACT</name>
<evidence type="ECO:0000313" key="2">
    <source>
        <dbReference type="Proteomes" id="UP000034810"/>
    </source>
</evidence>
<evidence type="ECO:0000313" key="1">
    <source>
        <dbReference type="EMBL" id="KKS82262.1"/>
    </source>
</evidence>
<comment type="caution">
    <text evidence="1">The sequence shown here is derived from an EMBL/GenBank/DDBJ whole genome shotgun (WGS) entry which is preliminary data.</text>
</comment>
<gene>
    <name evidence="1" type="ORF">UV58_C0011G0016</name>
</gene>
<protein>
    <submittedName>
        <fullName evidence="1">Uncharacterized protein</fullName>
    </submittedName>
</protein>
<dbReference type="AlphaFoldDB" id="A0A0G1C9N6"/>
<reference evidence="1 2" key="1">
    <citation type="journal article" date="2015" name="Nature">
        <title>rRNA introns, odd ribosomes, and small enigmatic genomes across a large radiation of phyla.</title>
        <authorList>
            <person name="Brown C.T."/>
            <person name="Hug L.A."/>
            <person name="Thomas B.C."/>
            <person name="Sharon I."/>
            <person name="Castelle C.J."/>
            <person name="Singh A."/>
            <person name="Wilkins M.J."/>
            <person name="Williams K.H."/>
            <person name="Banfield J.F."/>
        </authorList>
    </citation>
    <scope>NUCLEOTIDE SEQUENCE [LARGE SCALE GENOMIC DNA]</scope>
</reference>
<proteinExistence type="predicted"/>
<organism evidence="1 2">
    <name type="scientific">Candidatus Wolfebacteria bacterium GW2011_GWC1_43_10</name>
    <dbReference type="NCBI Taxonomy" id="1619011"/>
    <lineage>
        <taxon>Bacteria</taxon>
        <taxon>Candidatus Wolfeibacteriota</taxon>
    </lineage>
</organism>
<dbReference type="EMBL" id="LCFA01000011">
    <property type="protein sequence ID" value="KKS82262.1"/>
    <property type="molecule type" value="Genomic_DNA"/>
</dbReference>